<feature type="binding site" evidence="18">
    <location>
        <position position="182"/>
    </location>
    <ligand>
        <name>Zn(2+)</name>
        <dbReference type="ChEBI" id="CHEBI:29105"/>
    </ligand>
</feature>
<comment type="similarity">
    <text evidence="6 18">Belongs to the sugar phosphate cyclases superfamily. Dehydroquinate synthase family.</text>
</comment>
<feature type="binding site" evidence="18">
    <location>
        <begin position="69"/>
        <end position="74"/>
    </location>
    <ligand>
        <name>NAD(+)</name>
        <dbReference type="ChEBI" id="CHEBI:57540"/>
    </ligand>
</feature>
<dbReference type="Gene3D" id="1.20.1090.10">
    <property type="entry name" value="Dehydroquinate synthase-like - alpha domain"/>
    <property type="match status" value="1"/>
</dbReference>
<keyword evidence="12 18" id="KW-0547">Nucleotide-binding</keyword>
<keyword evidence="14 18" id="KW-0520">NAD</keyword>
<evidence type="ECO:0000256" key="9">
    <source>
        <dbReference type="ARBA" id="ARBA00022490"/>
    </source>
</evidence>
<feature type="binding site" evidence="18">
    <location>
        <begin position="127"/>
        <end position="128"/>
    </location>
    <ligand>
        <name>NAD(+)</name>
        <dbReference type="ChEBI" id="CHEBI:57540"/>
    </ligand>
</feature>
<feature type="binding site" evidence="18">
    <location>
        <begin position="103"/>
        <end position="107"/>
    </location>
    <ligand>
        <name>NAD(+)</name>
        <dbReference type="ChEBI" id="CHEBI:57540"/>
    </ligand>
</feature>
<feature type="binding site" evidence="18">
    <location>
        <position position="262"/>
    </location>
    <ligand>
        <name>Zn(2+)</name>
        <dbReference type="ChEBI" id="CHEBI:29105"/>
    </ligand>
</feature>
<keyword evidence="10 18" id="KW-0028">Amino-acid biosynthesis</keyword>
<dbReference type="FunFam" id="3.40.50.1970:FF:000001">
    <property type="entry name" value="3-dehydroquinate synthase"/>
    <property type="match status" value="1"/>
</dbReference>
<evidence type="ECO:0000259" key="19">
    <source>
        <dbReference type="Pfam" id="PF01761"/>
    </source>
</evidence>
<evidence type="ECO:0000256" key="17">
    <source>
        <dbReference type="ARBA" id="ARBA00023285"/>
    </source>
</evidence>
<evidence type="ECO:0000256" key="13">
    <source>
        <dbReference type="ARBA" id="ARBA00022833"/>
    </source>
</evidence>
<keyword evidence="16 18" id="KW-0456">Lyase</keyword>
<comment type="catalytic activity">
    <reaction evidence="1 18">
        <text>7-phospho-2-dehydro-3-deoxy-D-arabino-heptonate = 3-dehydroquinate + phosphate</text>
        <dbReference type="Rhea" id="RHEA:21968"/>
        <dbReference type="ChEBI" id="CHEBI:32364"/>
        <dbReference type="ChEBI" id="CHEBI:43474"/>
        <dbReference type="ChEBI" id="CHEBI:58394"/>
        <dbReference type="EC" id="4.2.3.4"/>
    </reaction>
</comment>
<evidence type="ECO:0000256" key="8">
    <source>
        <dbReference type="ARBA" id="ARBA00017684"/>
    </source>
</evidence>
<feature type="domain" description="3-dehydroquinate synthase C-terminal" evidence="20">
    <location>
        <begin position="179"/>
        <end position="323"/>
    </location>
</feature>
<evidence type="ECO:0000259" key="20">
    <source>
        <dbReference type="Pfam" id="PF24621"/>
    </source>
</evidence>
<evidence type="ECO:0000256" key="12">
    <source>
        <dbReference type="ARBA" id="ARBA00022741"/>
    </source>
</evidence>
<dbReference type="UniPathway" id="UPA00053">
    <property type="reaction ID" value="UER00085"/>
</dbReference>
<comment type="pathway">
    <text evidence="5 18">Metabolic intermediate biosynthesis; chorismate biosynthesis; chorismate from D-erythrose 4-phosphate and phosphoenolpyruvate: step 2/7.</text>
</comment>
<keyword evidence="22" id="KW-1185">Reference proteome</keyword>
<comment type="cofactor">
    <cofactor evidence="18">
        <name>Co(2+)</name>
        <dbReference type="ChEBI" id="CHEBI:48828"/>
    </cofactor>
    <cofactor evidence="18">
        <name>Zn(2+)</name>
        <dbReference type="ChEBI" id="CHEBI:29105"/>
    </cofactor>
    <text evidence="18">Binds 1 divalent metal cation per subunit. Can use either Co(2+) or Zn(2+).</text>
</comment>
<dbReference type="STRING" id="187330.AMS58_09930"/>
<dbReference type="HAMAP" id="MF_00110">
    <property type="entry name" value="DHQ_synthase"/>
    <property type="match status" value="1"/>
</dbReference>
<organism evidence="21 22">
    <name type="scientific">Pseudoalteromonas porphyrae</name>
    <dbReference type="NCBI Taxonomy" id="187330"/>
    <lineage>
        <taxon>Bacteria</taxon>
        <taxon>Pseudomonadati</taxon>
        <taxon>Pseudomonadota</taxon>
        <taxon>Gammaproteobacteria</taxon>
        <taxon>Alteromonadales</taxon>
        <taxon>Pseudoalteromonadaceae</taxon>
        <taxon>Pseudoalteromonas</taxon>
    </lineage>
</organism>
<dbReference type="PATRIC" id="fig|187330.3.peg.991"/>
<dbReference type="NCBIfam" id="TIGR01357">
    <property type="entry name" value="aroB"/>
    <property type="match status" value="1"/>
</dbReference>
<dbReference type="PANTHER" id="PTHR43622:SF7">
    <property type="entry name" value="3-DEHYDROQUINATE SYNTHASE, CHLOROPLASTIC"/>
    <property type="match status" value="1"/>
</dbReference>
<evidence type="ECO:0000256" key="15">
    <source>
        <dbReference type="ARBA" id="ARBA00023141"/>
    </source>
</evidence>
<evidence type="ECO:0000256" key="6">
    <source>
        <dbReference type="ARBA" id="ARBA00005412"/>
    </source>
</evidence>
<keyword evidence="13 18" id="KW-0862">Zinc</keyword>
<dbReference type="RefSeq" id="WP_054454780.1">
    <property type="nucleotide sequence ID" value="NZ_LHPH01000014.1"/>
</dbReference>
<evidence type="ECO:0000256" key="4">
    <source>
        <dbReference type="ARBA" id="ARBA00004496"/>
    </source>
</evidence>
<keyword evidence="17 18" id="KW-0170">Cobalt</keyword>
<protein>
    <recommendedName>
        <fullName evidence="8 18">3-dehydroquinate synthase</fullName>
        <shortName evidence="18">DHQS</shortName>
        <ecNumber evidence="7 18">4.2.3.4</ecNumber>
    </recommendedName>
</protein>
<comment type="caution">
    <text evidence="21">The sequence shown here is derived from an EMBL/GenBank/DDBJ whole genome shotgun (WGS) entry which is preliminary data.</text>
</comment>
<evidence type="ECO:0000256" key="11">
    <source>
        <dbReference type="ARBA" id="ARBA00022723"/>
    </source>
</evidence>
<evidence type="ECO:0000313" key="21">
    <source>
        <dbReference type="EMBL" id="KPH62177.1"/>
    </source>
</evidence>
<dbReference type="EC" id="4.2.3.4" evidence="7 18"/>
<dbReference type="InterPro" id="IPR030963">
    <property type="entry name" value="DHQ_synth_fam"/>
</dbReference>
<evidence type="ECO:0000256" key="16">
    <source>
        <dbReference type="ARBA" id="ARBA00023239"/>
    </source>
</evidence>
<evidence type="ECO:0000256" key="3">
    <source>
        <dbReference type="ARBA" id="ARBA00003485"/>
    </source>
</evidence>
<dbReference type="PANTHER" id="PTHR43622">
    <property type="entry name" value="3-DEHYDROQUINATE SYNTHASE"/>
    <property type="match status" value="1"/>
</dbReference>
<dbReference type="CDD" id="cd08195">
    <property type="entry name" value="DHQS"/>
    <property type="match status" value="1"/>
</dbReference>
<comment type="function">
    <text evidence="3 18">Catalyzes the conversion of 3-deoxy-D-arabino-heptulosonate 7-phosphate (DAHP) to dehydroquinate (DHQ).</text>
</comment>
<dbReference type="Gene3D" id="3.40.50.1970">
    <property type="match status" value="1"/>
</dbReference>
<evidence type="ECO:0000256" key="7">
    <source>
        <dbReference type="ARBA" id="ARBA00013031"/>
    </source>
</evidence>
<dbReference type="AlphaFoldDB" id="A0A0N1MUS0"/>
<dbReference type="InterPro" id="IPR056179">
    <property type="entry name" value="DHQS_C"/>
</dbReference>
<dbReference type="GO" id="GO:0009073">
    <property type="term" value="P:aromatic amino acid family biosynthetic process"/>
    <property type="evidence" value="ECO:0007669"/>
    <property type="project" value="UniProtKB-KW"/>
</dbReference>
<proteinExistence type="inferred from homology"/>
<keyword evidence="11 18" id="KW-0479">Metal-binding</keyword>
<dbReference type="EMBL" id="LHPH01000014">
    <property type="protein sequence ID" value="KPH62177.1"/>
    <property type="molecule type" value="Genomic_DNA"/>
</dbReference>
<evidence type="ECO:0000256" key="10">
    <source>
        <dbReference type="ARBA" id="ARBA00022605"/>
    </source>
</evidence>
<dbReference type="GO" id="GO:0005737">
    <property type="term" value="C:cytoplasm"/>
    <property type="evidence" value="ECO:0007669"/>
    <property type="project" value="UniProtKB-SubCell"/>
</dbReference>
<dbReference type="Proteomes" id="UP000037848">
    <property type="component" value="Unassembled WGS sequence"/>
</dbReference>
<feature type="binding site" evidence="18">
    <location>
        <position position="140"/>
    </location>
    <ligand>
        <name>NAD(+)</name>
        <dbReference type="ChEBI" id="CHEBI:57540"/>
    </ligand>
</feature>
<keyword evidence="9 18" id="KW-0963">Cytoplasm</keyword>
<dbReference type="OrthoDB" id="9806583at2"/>
<evidence type="ECO:0000256" key="14">
    <source>
        <dbReference type="ARBA" id="ARBA00023027"/>
    </source>
</evidence>
<dbReference type="InterPro" id="IPR016037">
    <property type="entry name" value="DHQ_synth_AroB"/>
</dbReference>
<dbReference type="GO" id="GO:0008652">
    <property type="term" value="P:amino acid biosynthetic process"/>
    <property type="evidence" value="ECO:0007669"/>
    <property type="project" value="UniProtKB-KW"/>
</dbReference>
<dbReference type="PIRSF" id="PIRSF001455">
    <property type="entry name" value="DHQ_synth"/>
    <property type="match status" value="1"/>
</dbReference>
<sequence length="356" mass="39478">MLELTVNLDERSYPIYIGQSALQQTDRLLHHIGDCRPIIITNDTIAPLYLSDAMALLADLNPLNFIIPDGEQYKSLEWFEKISAFLLENNCGRDTCLIALGGGVIGDLTGFVAACYQRGVPFIQVPTTLLSQVDSSVGGKTAVNHPLGKNMIGAFYQPQAVFIDTKSLHTLPAREFAAGMAEVIKYGLIYDIELFGFLENNVAQLQALDEETIQHVIFRCCEIKALIVAQDEKEAGLRALLNLGHTFAHAIEAQMGYGQWLHGEAVATGMVLAVQLAHTRGDLTEQEVTRVCDLITKYNLPVVIPEIMTSEHFLHHMRKDKKNKKGTIRFILPTQFGQCALVDDVSDQQVRDLIGR</sequence>
<evidence type="ECO:0000256" key="5">
    <source>
        <dbReference type="ARBA" id="ARBA00004661"/>
    </source>
</evidence>
<dbReference type="Pfam" id="PF01761">
    <property type="entry name" value="DHQ_synthase"/>
    <property type="match status" value="1"/>
</dbReference>
<reference evidence="21 22" key="1">
    <citation type="submission" date="2015-08" db="EMBL/GenBank/DDBJ databases">
        <title>Draft Genome Sequence of Pseudoalteromonas porphyrae UCD-SED14.</title>
        <authorList>
            <person name="Coil D.A."/>
            <person name="Jospin G."/>
            <person name="Lee R.D."/>
            <person name="Eisen J.A."/>
        </authorList>
    </citation>
    <scope>NUCLEOTIDE SEQUENCE [LARGE SCALE GENOMIC DNA]</scope>
    <source>
        <strain evidence="21 22">UCD-SED14</strain>
    </source>
</reference>
<gene>
    <name evidence="18" type="primary">aroB</name>
    <name evidence="21" type="ORF">ADS77_12815</name>
</gene>
<comment type="caution">
    <text evidence="18">Lacks conserved residue(s) required for the propagation of feature annotation.</text>
</comment>
<dbReference type="InterPro" id="IPR030960">
    <property type="entry name" value="DHQS/DOIS_N"/>
</dbReference>
<evidence type="ECO:0000256" key="18">
    <source>
        <dbReference type="HAMAP-Rule" id="MF_00110"/>
    </source>
</evidence>
<evidence type="ECO:0000256" key="1">
    <source>
        <dbReference type="ARBA" id="ARBA00001393"/>
    </source>
</evidence>
<accession>A0A0N1MUS0</accession>
<dbReference type="SUPFAM" id="SSF56796">
    <property type="entry name" value="Dehydroquinate synthase-like"/>
    <property type="match status" value="1"/>
</dbReference>
<name>A0A0N1MUS0_9GAMM</name>
<feature type="binding site" evidence="18">
    <location>
        <position position="149"/>
    </location>
    <ligand>
        <name>NAD(+)</name>
        <dbReference type="ChEBI" id="CHEBI:57540"/>
    </ligand>
</feature>
<dbReference type="GO" id="GO:0009423">
    <property type="term" value="P:chorismate biosynthetic process"/>
    <property type="evidence" value="ECO:0007669"/>
    <property type="project" value="UniProtKB-UniRule"/>
</dbReference>
<dbReference type="GO" id="GO:0000166">
    <property type="term" value="F:nucleotide binding"/>
    <property type="evidence" value="ECO:0007669"/>
    <property type="project" value="UniProtKB-KW"/>
</dbReference>
<comment type="subcellular location">
    <subcellularLocation>
        <location evidence="4 18">Cytoplasm</location>
    </subcellularLocation>
</comment>
<evidence type="ECO:0000313" key="22">
    <source>
        <dbReference type="Proteomes" id="UP000037848"/>
    </source>
</evidence>
<comment type="cofactor">
    <cofactor evidence="2 18">
        <name>NAD(+)</name>
        <dbReference type="ChEBI" id="CHEBI:57540"/>
    </cofactor>
</comment>
<feature type="binding site" evidence="18">
    <location>
        <position position="245"/>
    </location>
    <ligand>
        <name>Zn(2+)</name>
        <dbReference type="ChEBI" id="CHEBI:29105"/>
    </ligand>
</feature>
<feature type="domain" description="3-dehydroquinate synthase N-terminal" evidence="19">
    <location>
        <begin position="65"/>
        <end position="177"/>
    </location>
</feature>
<keyword evidence="15 18" id="KW-0057">Aromatic amino acid biosynthesis</keyword>
<dbReference type="InterPro" id="IPR050071">
    <property type="entry name" value="Dehydroquinate_synthase"/>
</dbReference>
<dbReference type="GO" id="GO:0046872">
    <property type="term" value="F:metal ion binding"/>
    <property type="evidence" value="ECO:0007669"/>
    <property type="project" value="UniProtKB-KW"/>
</dbReference>
<dbReference type="GO" id="GO:0003856">
    <property type="term" value="F:3-dehydroquinate synthase activity"/>
    <property type="evidence" value="ECO:0007669"/>
    <property type="project" value="UniProtKB-UniRule"/>
</dbReference>
<evidence type="ECO:0000256" key="2">
    <source>
        <dbReference type="ARBA" id="ARBA00001911"/>
    </source>
</evidence>
<dbReference type="Pfam" id="PF24621">
    <property type="entry name" value="DHQS_C"/>
    <property type="match status" value="1"/>
</dbReference>